<dbReference type="HAMAP" id="MF_01384">
    <property type="entry name" value="UreD"/>
    <property type="match status" value="1"/>
</dbReference>
<name>A0A4Z0F779_9GAMM</name>
<evidence type="ECO:0000256" key="3">
    <source>
        <dbReference type="ARBA" id="ARBA00023186"/>
    </source>
</evidence>
<comment type="subunit">
    <text evidence="4">UreD, UreF and UreG form a complex that acts as a GTP-hydrolysis-dependent molecular chaperone, activating the urease apoprotein by helping to assemble the nickel containing metallocenter of UreC. The UreE protein probably delivers the nickel.</text>
</comment>
<dbReference type="PANTHER" id="PTHR33643:SF1">
    <property type="entry name" value="UREASE ACCESSORY PROTEIN D"/>
    <property type="match status" value="1"/>
</dbReference>
<dbReference type="GO" id="GO:0016151">
    <property type="term" value="F:nickel cation binding"/>
    <property type="evidence" value="ECO:0007669"/>
    <property type="project" value="UniProtKB-UniRule"/>
</dbReference>
<evidence type="ECO:0000313" key="6">
    <source>
        <dbReference type="Proteomes" id="UP000297890"/>
    </source>
</evidence>
<dbReference type="OrthoDB" id="9798842at2"/>
<organism evidence="5 6">
    <name type="scientific">Candidatus Macondimonas diazotrophica</name>
    <dbReference type="NCBI Taxonomy" id="2305248"/>
    <lineage>
        <taxon>Bacteria</taxon>
        <taxon>Pseudomonadati</taxon>
        <taxon>Pseudomonadota</taxon>
        <taxon>Gammaproteobacteria</taxon>
        <taxon>Chromatiales</taxon>
        <taxon>Ectothiorhodospiraceae</taxon>
        <taxon>Candidatus Macondimonas</taxon>
    </lineage>
</organism>
<evidence type="ECO:0000256" key="2">
    <source>
        <dbReference type="ARBA" id="ARBA00022988"/>
    </source>
</evidence>
<reference evidence="5 6" key="1">
    <citation type="journal article" date="2019" name="ISME J.">
        <title>Candidatus Macondimonas diazotrophica, a novel gammaproteobacterial genus dominating crude-oil-contaminated coastal sediments.</title>
        <authorList>
            <person name="Karthikeyan S."/>
            <person name="Konstantinidis K."/>
        </authorList>
    </citation>
    <scope>NUCLEOTIDE SEQUENCE [LARGE SCALE GENOMIC DNA]</scope>
    <source>
        <strain evidence="5 6">KTK01</strain>
    </source>
</reference>
<keyword evidence="2 4" id="KW-0996">Nickel insertion</keyword>
<dbReference type="GO" id="GO:0005737">
    <property type="term" value="C:cytoplasm"/>
    <property type="evidence" value="ECO:0007669"/>
    <property type="project" value="UniProtKB-SubCell"/>
</dbReference>
<comment type="subcellular location">
    <subcellularLocation>
        <location evidence="4">Cytoplasm</location>
    </subcellularLocation>
</comment>
<dbReference type="EMBL" id="SRIO01000015">
    <property type="protein sequence ID" value="TFZ81837.1"/>
    <property type="molecule type" value="Genomic_DNA"/>
</dbReference>
<dbReference type="InterPro" id="IPR002669">
    <property type="entry name" value="UreD"/>
</dbReference>
<dbReference type="PANTHER" id="PTHR33643">
    <property type="entry name" value="UREASE ACCESSORY PROTEIN D"/>
    <property type="match status" value="1"/>
</dbReference>
<sequence>MDRHELSGVVRERCAAGDDDIRQRPGRWSGTPAGASAASGECLAGGAGVGRHGAGCGVGTGRVVIAPDDHDGGVLASHLPGSTPQADGWVGELSLGFAARGDATVLARRRRRGPLTVQRPFYPEGASVCQVTLLHPPGGLVGGDRLELTAALDEGAQALITTPAAGKVYRSAGATAEQRQGFHIAHRASLEWLPQETILFSGARLRSRTRVDLIPGGRFLGWEIVCFGRPHGAERFDAGHGGIALELWESGAPLFVERGRYVGGGALMTAPWGLAQQPVMGTWLALDAPPRLTESLRAELVAVADPAHWGLSRLPRVLALRYRGPSAAEARALFVKAWTLVRPALLGRDAISPRIWAT</sequence>
<accession>A0A4Z0F779</accession>
<dbReference type="Proteomes" id="UP000297890">
    <property type="component" value="Unassembled WGS sequence"/>
</dbReference>
<dbReference type="Pfam" id="PF01774">
    <property type="entry name" value="UreD"/>
    <property type="match status" value="1"/>
</dbReference>
<proteinExistence type="inferred from homology"/>
<evidence type="ECO:0000256" key="1">
    <source>
        <dbReference type="ARBA" id="ARBA00007177"/>
    </source>
</evidence>
<protein>
    <recommendedName>
        <fullName evidence="4">Urease accessory protein UreD</fullName>
    </recommendedName>
</protein>
<comment type="function">
    <text evidence="4">Required for maturation of urease via the functional incorporation of the urease nickel metallocenter.</text>
</comment>
<gene>
    <name evidence="4" type="primary">ureD</name>
    <name evidence="5" type="ORF">E4680_11060</name>
</gene>
<comment type="similarity">
    <text evidence="1 4">Belongs to the UreD family.</text>
</comment>
<evidence type="ECO:0000256" key="4">
    <source>
        <dbReference type="HAMAP-Rule" id="MF_01384"/>
    </source>
</evidence>
<keyword evidence="6" id="KW-1185">Reference proteome</keyword>
<dbReference type="AlphaFoldDB" id="A0A4Z0F779"/>
<keyword evidence="3 4" id="KW-0143">Chaperone</keyword>
<keyword evidence="4" id="KW-0963">Cytoplasm</keyword>
<evidence type="ECO:0000313" key="5">
    <source>
        <dbReference type="EMBL" id="TFZ81837.1"/>
    </source>
</evidence>
<comment type="caution">
    <text evidence="5">The sequence shown here is derived from an EMBL/GenBank/DDBJ whole genome shotgun (WGS) entry which is preliminary data.</text>
</comment>